<dbReference type="AlphaFoldDB" id="A0A2B4S723"/>
<evidence type="ECO:0000313" key="2">
    <source>
        <dbReference type="EMBL" id="PFX24322.1"/>
    </source>
</evidence>
<keyword evidence="3" id="KW-1185">Reference proteome</keyword>
<dbReference type="SUPFAM" id="SSF49785">
    <property type="entry name" value="Galactose-binding domain-like"/>
    <property type="match status" value="2"/>
</dbReference>
<feature type="domain" description="F5/8 type C" evidence="1">
    <location>
        <begin position="149"/>
        <end position="256"/>
    </location>
</feature>
<sequence length="271" mass="30551">MERGIIRDVRITASSQWDANHAAVNARLHFKVGGGKQGAWSAAANNQSQWLKVNLGSETDIRIIGTQRRNGYSQWVTSFKLDYNNDESSFQHYRDAGSSRDKLFAANNDRDTVVNHKLTFPMKVRYIRVIPWTWPNHISMRMELYGYSVCSLSLGMESRAISDAQISASSQWDASHAAIQGRLIFQAGGGKEGGWSARANNQNQWLQADLGSVKKVTHLATQGRNAASQWVKSYMVEYSDDGSTFHVYKEQGTNFDRVVWILICKYLYGLS</sequence>
<name>A0A2B4S723_STYPI</name>
<dbReference type="Gene3D" id="2.60.120.260">
    <property type="entry name" value="Galactose-binding domain-like"/>
    <property type="match status" value="2"/>
</dbReference>
<dbReference type="PANTHER" id="PTHR24543">
    <property type="entry name" value="MULTICOPPER OXIDASE-RELATED"/>
    <property type="match status" value="1"/>
</dbReference>
<reference evidence="3" key="1">
    <citation type="journal article" date="2017" name="bioRxiv">
        <title>Comparative analysis of the genomes of Stylophora pistillata and Acropora digitifera provides evidence for extensive differences between species of corals.</title>
        <authorList>
            <person name="Voolstra C.R."/>
            <person name="Li Y."/>
            <person name="Liew Y.J."/>
            <person name="Baumgarten S."/>
            <person name="Zoccola D."/>
            <person name="Flot J.-F."/>
            <person name="Tambutte S."/>
            <person name="Allemand D."/>
            <person name="Aranda M."/>
        </authorList>
    </citation>
    <scope>NUCLEOTIDE SEQUENCE [LARGE SCALE GENOMIC DNA]</scope>
</reference>
<proteinExistence type="predicted"/>
<dbReference type="CDD" id="cd00057">
    <property type="entry name" value="FA58C"/>
    <property type="match status" value="2"/>
</dbReference>
<dbReference type="Proteomes" id="UP000225706">
    <property type="component" value="Unassembled WGS sequence"/>
</dbReference>
<feature type="domain" description="F5/8 type C" evidence="1">
    <location>
        <begin position="1"/>
        <end position="147"/>
    </location>
</feature>
<comment type="caution">
    <text evidence="2">The sequence shown here is derived from an EMBL/GenBank/DDBJ whole genome shotgun (WGS) entry which is preliminary data.</text>
</comment>
<organism evidence="2 3">
    <name type="scientific">Stylophora pistillata</name>
    <name type="common">Smooth cauliflower coral</name>
    <dbReference type="NCBI Taxonomy" id="50429"/>
    <lineage>
        <taxon>Eukaryota</taxon>
        <taxon>Metazoa</taxon>
        <taxon>Cnidaria</taxon>
        <taxon>Anthozoa</taxon>
        <taxon>Hexacorallia</taxon>
        <taxon>Scleractinia</taxon>
        <taxon>Astrocoeniina</taxon>
        <taxon>Pocilloporidae</taxon>
        <taxon>Stylophora</taxon>
    </lineage>
</organism>
<dbReference type="Pfam" id="PF00754">
    <property type="entry name" value="F5_F8_type_C"/>
    <property type="match status" value="2"/>
</dbReference>
<dbReference type="FunFam" id="2.60.120.260:FF:000016">
    <property type="entry name" value="Contactin-associated protein-like 4 isoform 1"/>
    <property type="match status" value="1"/>
</dbReference>
<evidence type="ECO:0000259" key="1">
    <source>
        <dbReference type="PROSITE" id="PS50022"/>
    </source>
</evidence>
<dbReference type="OrthoDB" id="5984965at2759"/>
<evidence type="ECO:0000313" key="3">
    <source>
        <dbReference type="Proteomes" id="UP000225706"/>
    </source>
</evidence>
<dbReference type="InterPro" id="IPR008979">
    <property type="entry name" value="Galactose-bd-like_sf"/>
</dbReference>
<accession>A0A2B4S723</accession>
<dbReference type="PROSITE" id="PS50022">
    <property type="entry name" value="FA58C_3"/>
    <property type="match status" value="2"/>
</dbReference>
<gene>
    <name evidence="2" type="primary">EDIL3</name>
    <name evidence="2" type="ORF">AWC38_SpisGene11101</name>
</gene>
<protein>
    <submittedName>
        <fullName evidence="2">EGF-like repeat and discoidin I-like domain-containing protein 3</fullName>
    </submittedName>
</protein>
<dbReference type="SMART" id="SM00231">
    <property type="entry name" value="FA58C"/>
    <property type="match status" value="1"/>
</dbReference>
<dbReference type="PANTHER" id="PTHR24543:SF325">
    <property type="entry name" value="F5_8 TYPE C DOMAIN-CONTAINING PROTEIN"/>
    <property type="match status" value="1"/>
</dbReference>
<dbReference type="EMBL" id="LSMT01000180">
    <property type="protein sequence ID" value="PFX24322.1"/>
    <property type="molecule type" value="Genomic_DNA"/>
</dbReference>
<dbReference type="InterPro" id="IPR000421">
    <property type="entry name" value="FA58C"/>
</dbReference>